<sequence length="164" mass="18451">MGAPSTPSTRYWSSFSMRSIQPLSASARRFFAGKSTAPKRNAQRRGLKKGARTRMTPMTTPTTATIITLYRAFRRGFSWPWLRRTSQALNKPSKDRLNGAGLGRVLILVGFAPVPPVNSYRAFRASALRNRTTKNTSQNYTLERPEIKNVCPTFRPGEKTLQND</sequence>
<name>A0A8D8MV60_CULPI</name>
<feature type="compositionally biased region" description="Basic residues" evidence="1">
    <location>
        <begin position="41"/>
        <end position="52"/>
    </location>
</feature>
<accession>A0A8D8MV60</accession>
<feature type="region of interest" description="Disordered" evidence="1">
    <location>
        <begin position="34"/>
        <end position="56"/>
    </location>
</feature>
<organism evidence="2">
    <name type="scientific">Culex pipiens</name>
    <name type="common">House mosquito</name>
    <dbReference type="NCBI Taxonomy" id="7175"/>
    <lineage>
        <taxon>Eukaryota</taxon>
        <taxon>Metazoa</taxon>
        <taxon>Ecdysozoa</taxon>
        <taxon>Arthropoda</taxon>
        <taxon>Hexapoda</taxon>
        <taxon>Insecta</taxon>
        <taxon>Pterygota</taxon>
        <taxon>Neoptera</taxon>
        <taxon>Endopterygota</taxon>
        <taxon>Diptera</taxon>
        <taxon>Nematocera</taxon>
        <taxon>Culicoidea</taxon>
        <taxon>Culicidae</taxon>
        <taxon>Culicinae</taxon>
        <taxon>Culicini</taxon>
        <taxon>Culex</taxon>
        <taxon>Culex</taxon>
    </lineage>
</organism>
<evidence type="ECO:0000256" key="1">
    <source>
        <dbReference type="SAM" id="MobiDB-lite"/>
    </source>
</evidence>
<dbReference type="AlphaFoldDB" id="A0A8D8MV60"/>
<reference evidence="2" key="1">
    <citation type="submission" date="2021-05" db="EMBL/GenBank/DDBJ databases">
        <authorList>
            <person name="Alioto T."/>
            <person name="Alioto T."/>
            <person name="Gomez Garrido J."/>
        </authorList>
    </citation>
    <scope>NUCLEOTIDE SEQUENCE</scope>
</reference>
<protein>
    <submittedName>
        <fullName evidence="2">(northern house mosquito) hypothetical protein</fullName>
    </submittedName>
</protein>
<dbReference type="EMBL" id="HBUE01332372">
    <property type="protein sequence ID" value="CAG6594028.1"/>
    <property type="molecule type" value="Transcribed_RNA"/>
</dbReference>
<proteinExistence type="predicted"/>
<dbReference type="EMBL" id="HBUE01225647">
    <property type="protein sequence ID" value="CAG6541944.1"/>
    <property type="molecule type" value="Transcribed_RNA"/>
</dbReference>
<evidence type="ECO:0000313" key="2">
    <source>
        <dbReference type="EMBL" id="CAG6541944.1"/>
    </source>
</evidence>